<dbReference type="PANTHER" id="PTHR23131:SF4">
    <property type="entry name" value="METALLO-BETA-LACTAMASE SUPERFAMILY POTEIN"/>
    <property type="match status" value="1"/>
</dbReference>
<dbReference type="Gene3D" id="3.60.15.10">
    <property type="entry name" value="Ribonuclease Z/Hydroxyacylglutathione hydrolase-like"/>
    <property type="match status" value="1"/>
</dbReference>
<sequence>MTVTAIKQLTVPTPFAVGDAHIYLLEGETLSLIDAGVKTKEAWQALKAGLKEIGYYPNDIEQVILTHHHPDHNGLIEEFPRLKAVYGHPLNDVWLKRDESYFQRYEQFFADLYERSGVPESYKKFLKGLREPLRFAGAGALTGKLLEGDGLPGHEEFTVIETPGHAQSHLSFYRKLDGAFIGGDHLLAHISSNPLLEPPINPGEERPKPLLQYRDALLKCLDLEIHNVYPGHGPIFQEVPDLIASRLEKQKQRAEKVKEILHGKKEKTVFQVCEHLFPRHIDKEFGLTMSETIGQLDFLQEHNKIVMSNQNGVWEIRARIE</sequence>
<dbReference type="AlphaFoldDB" id="A0A1G8VL20"/>
<evidence type="ECO:0000313" key="2">
    <source>
        <dbReference type="EMBL" id="SDJ66055.1"/>
    </source>
</evidence>
<evidence type="ECO:0000313" key="3">
    <source>
        <dbReference type="Proteomes" id="UP000198694"/>
    </source>
</evidence>
<name>A0A1G8VL20_9BACI</name>
<dbReference type="EMBL" id="FNFL01000001">
    <property type="protein sequence ID" value="SDJ66055.1"/>
    <property type="molecule type" value="Genomic_DNA"/>
</dbReference>
<reference evidence="2 3" key="1">
    <citation type="submission" date="2016-10" db="EMBL/GenBank/DDBJ databases">
        <authorList>
            <person name="de Groot N.N."/>
        </authorList>
    </citation>
    <scope>NUCLEOTIDE SEQUENCE [LARGE SCALE GENOMIC DNA]</scope>
    <source>
        <strain evidence="2 3">CGMCC 1.6502</strain>
    </source>
</reference>
<dbReference type="SMART" id="SM00849">
    <property type="entry name" value="Lactamase_B"/>
    <property type="match status" value="1"/>
</dbReference>
<dbReference type="OrthoDB" id="2971563at2"/>
<dbReference type="Pfam" id="PF00753">
    <property type="entry name" value="Lactamase_B"/>
    <property type="match status" value="1"/>
</dbReference>
<dbReference type="Proteomes" id="UP000198694">
    <property type="component" value="Unassembled WGS sequence"/>
</dbReference>
<dbReference type="RefSeq" id="WP_093210289.1">
    <property type="nucleotide sequence ID" value="NZ_FNFL01000001.1"/>
</dbReference>
<protein>
    <submittedName>
        <fullName evidence="2">Glyoxylase, beta-lactamase superfamily II</fullName>
    </submittedName>
</protein>
<dbReference type="InterPro" id="IPR050662">
    <property type="entry name" value="Sec-metab_biosynth-thioest"/>
</dbReference>
<keyword evidence="3" id="KW-1185">Reference proteome</keyword>
<dbReference type="STRING" id="407036.SAMN05216243_0145"/>
<proteinExistence type="predicted"/>
<evidence type="ECO:0000259" key="1">
    <source>
        <dbReference type="SMART" id="SM00849"/>
    </source>
</evidence>
<feature type="domain" description="Metallo-beta-lactamase" evidence="1">
    <location>
        <begin position="19"/>
        <end position="232"/>
    </location>
</feature>
<dbReference type="PANTHER" id="PTHR23131">
    <property type="entry name" value="ENDORIBONUCLEASE LACTB2"/>
    <property type="match status" value="1"/>
</dbReference>
<accession>A0A1G8VL20</accession>
<organism evidence="2 3">
    <name type="scientific">Sediminibacillus albus</name>
    <dbReference type="NCBI Taxonomy" id="407036"/>
    <lineage>
        <taxon>Bacteria</taxon>
        <taxon>Bacillati</taxon>
        <taxon>Bacillota</taxon>
        <taxon>Bacilli</taxon>
        <taxon>Bacillales</taxon>
        <taxon>Bacillaceae</taxon>
        <taxon>Sediminibacillus</taxon>
    </lineage>
</organism>
<dbReference type="SUPFAM" id="SSF56281">
    <property type="entry name" value="Metallo-hydrolase/oxidoreductase"/>
    <property type="match status" value="1"/>
</dbReference>
<dbReference type="InterPro" id="IPR001279">
    <property type="entry name" value="Metallo-B-lactamas"/>
</dbReference>
<gene>
    <name evidence="2" type="ORF">SAMN05216243_0145</name>
</gene>
<dbReference type="InterPro" id="IPR036866">
    <property type="entry name" value="RibonucZ/Hydroxyglut_hydro"/>
</dbReference>